<dbReference type="InterPro" id="IPR000182">
    <property type="entry name" value="GNAT_dom"/>
</dbReference>
<comment type="caution">
    <text evidence="3">The sequence shown here is derived from an EMBL/GenBank/DDBJ whole genome shotgun (WGS) entry which is preliminary data.</text>
</comment>
<evidence type="ECO:0000259" key="2">
    <source>
        <dbReference type="PROSITE" id="PS51186"/>
    </source>
</evidence>
<evidence type="ECO:0000313" key="4">
    <source>
        <dbReference type="Proteomes" id="UP000239002"/>
    </source>
</evidence>
<dbReference type="AlphaFoldDB" id="A0A2S6IQM7"/>
<dbReference type="PANTHER" id="PTHR13947">
    <property type="entry name" value="GNAT FAMILY N-ACETYLTRANSFERASE"/>
    <property type="match status" value="1"/>
</dbReference>
<dbReference type="RefSeq" id="WP_104514106.1">
    <property type="nucleotide sequence ID" value="NZ_MQVW01000027.1"/>
</dbReference>
<evidence type="ECO:0000313" key="3">
    <source>
        <dbReference type="EMBL" id="PPK96554.1"/>
    </source>
</evidence>
<dbReference type="EMBL" id="PTJE01000001">
    <property type="protein sequence ID" value="PPK96554.1"/>
    <property type="molecule type" value="Genomic_DNA"/>
</dbReference>
<feature type="domain" description="N-acetyltransferase" evidence="2">
    <location>
        <begin position="2"/>
        <end position="149"/>
    </location>
</feature>
<dbReference type="PROSITE" id="PS51186">
    <property type="entry name" value="GNAT"/>
    <property type="match status" value="1"/>
</dbReference>
<dbReference type="PANTHER" id="PTHR13947:SF37">
    <property type="entry name" value="LD18367P"/>
    <property type="match status" value="1"/>
</dbReference>
<gene>
    <name evidence="3" type="ORF">LY01_00377</name>
</gene>
<accession>A0A2S6IQM7</accession>
<organism evidence="3 4">
    <name type="scientific">Nonlabens xylanidelens</name>
    <dbReference type="NCBI Taxonomy" id="191564"/>
    <lineage>
        <taxon>Bacteria</taxon>
        <taxon>Pseudomonadati</taxon>
        <taxon>Bacteroidota</taxon>
        <taxon>Flavobacteriia</taxon>
        <taxon>Flavobacteriales</taxon>
        <taxon>Flavobacteriaceae</taxon>
        <taxon>Nonlabens</taxon>
    </lineage>
</organism>
<keyword evidence="4" id="KW-1185">Reference proteome</keyword>
<dbReference type="InterPro" id="IPR050769">
    <property type="entry name" value="NAT_camello-type"/>
</dbReference>
<reference evidence="3 4" key="1">
    <citation type="submission" date="2018-02" db="EMBL/GenBank/DDBJ databases">
        <title>Genomic Encyclopedia of Archaeal and Bacterial Type Strains, Phase II (KMG-II): from individual species to whole genera.</title>
        <authorList>
            <person name="Goeker M."/>
        </authorList>
    </citation>
    <scope>NUCLEOTIDE SEQUENCE [LARGE SCALE GENOMIC DNA]</scope>
    <source>
        <strain evidence="3 4">DSM 16809</strain>
    </source>
</reference>
<proteinExistence type="predicted"/>
<dbReference type="SUPFAM" id="SSF55729">
    <property type="entry name" value="Acyl-CoA N-acyltransferases (Nat)"/>
    <property type="match status" value="1"/>
</dbReference>
<protein>
    <submittedName>
        <fullName evidence="3">Acetyltransferase (GNAT) family protein</fullName>
    </submittedName>
</protein>
<dbReference type="OrthoDB" id="9803233at2"/>
<dbReference type="InterPro" id="IPR016181">
    <property type="entry name" value="Acyl_CoA_acyltransferase"/>
</dbReference>
<dbReference type="Pfam" id="PF00583">
    <property type="entry name" value="Acetyltransf_1"/>
    <property type="match status" value="1"/>
</dbReference>
<sequence>MLHLKRTTSENKDFQSLVKQLDAFLAITDGDEHDFYNQFNSTKGLQHVLIAYLDDTAVGCGAIRKYDEQTMEVKRMFTTAQSRGNGIASQVLKELEKLTKELGYKKCILETGTRQQEAIALYKKNGYQQIPCYGQYLNVENSLCFEKTL</sequence>
<dbReference type="GO" id="GO:0008080">
    <property type="term" value="F:N-acetyltransferase activity"/>
    <property type="evidence" value="ECO:0007669"/>
    <property type="project" value="InterPro"/>
</dbReference>
<dbReference type="Gene3D" id="3.40.630.30">
    <property type="match status" value="1"/>
</dbReference>
<dbReference type="Proteomes" id="UP000239002">
    <property type="component" value="Unassembled WGS sequence"/>
</dbReference>
<keyword evidence="1 3" id="KW-0808">Transferase</keyword>
<evidence type="ECO:0000256" key="1">
    <source>
        <dbReference type="ARBA" id="ARBA00022679"/>
    </source>
</evidence>
<name>A0A2S6IQM7_9FLAO</name>